<dbReference type="EMBL" id="FNNG01000002">
    <property type="protein sequence ID" value="SDW34052.1"/>
    <property type="molecule type" value="Genomic_DNA"/>
</dbReference>
<keyword evidence="3 4" id="KW-0472">Membrane</keyword>
<dbReference type="SUPFAM" id="SSF56601">
    <property type="entry name" value="beta-lactamase/transpeptidase-like"/>
    <property type="match status" value="1"/>
</dbReference>
<reference evidence="6 7" key="1">
    <citation type="submission" date="2016-10" db="EMBL/GenBank/DDBJ databases">
        <authorList>
            <person name="de Groot N.N."/>
        </authorList>
    </citation>
    <scope>NUCLEOTIDE SEQUENCE [LARGE SCALE GENOMIC DNA]</scope>
    <source>
        <strain evidence="6 7">DSM 23310</strain>
    </source>
</reference>
<feature type="domain" description="PASTA" evidence="5">
    <location>
        <begin position="661"/>
        <end position="720"/>
    </location>
</feature>
<gene>
    <name evidence="6" type="ORF">SAMN05660923_00518</name>
</gene>
<dbReference type="PANTHER" id="PTHR30627">
    <property type="entry name" value="PEPTIDOGLYCAN D,D-TRANSPEPTIDASE"/>
    <property type="match status" value="1"/>
</dbReference>
<dbReference type="InterPro" id="IPR001460">
    <property type="entry name" value="PCN-bd_Tpept"/>
</dbReference>
<accession>A0A1H2SR12</accession>
<evidence type="ECO:0000256" key="1">
    <source>
        <dbReference type="ARBA" id="ARBA00004370"/>
    </source>
</evidence>
<evidence type="ECO:0000259" key="5">
    <source>
        <dbReference type="PROSITE" id="PS51178"/>
    </source>
</evidence>
<dbReference type="PANTHER" id="PTHR30627:SF1">
    <property type="entry name" value="PEPTIDOGLYCAN D,D-TRANSPEPTIDASE FTSI"/>
    <property type="match status" value="1"/>
</dbReference>
<evidence type="ECO:0000313" key="6">
    <source>
        <dbReference type="EMBL" id="SDW34052.1"/>
    </source>
</evidence>
<dbReference type="Pfam" id="PF00905">
    <property type="entry name" value="Transpeptidase"/>
    <property type="match status" value="1"/>
</dbReference>
<dbReference type="Gene3D" id="3.30.10.20">
    <property type="match status" value="2"/>
</dbReference>
<dbReference type="SMART" id="SM00740">
    <property type="entry name" value="PASTA"/>
    <property type="match status" value="2"/>
</dbReference>
<feature type="domain" description="PASTA" evidence="5">
    <location>
        <begin position="589"/>
        <end position="657"/>
    </location>
</feature>
<dbReference type="InterPro" id="IPR005311">
    <property type="entry name" value="PBP_dimer"/>
</dbReference>
<comment type="similarity">
    <text evidence="2">Belongs to the transpeptidase family.</text>
</comment>
<dbReference type="InterPro" id="IPR012338">
    <property type="entry name" value="Beta-lactam/transpept-like"/>
</dbReference>
<evidence type="ECO:0000313" key="7">
    <source>
        <dbReference type="Proteomes" id="UP000198828"/>
    </source>
</evidence>
<organism evidence="6 7">
    <name type="scientific">Tepidimicrobium xylanilyticum</name>
    <dbReference type="NCBI Taxonomy" id="1123352"/>
    <lineage>
        <taxon>Bacteria</taxon>
        <taxon>Bacillati</taxon>
        <taxon>Bacillota</taxon>
        <taxon>Tissierellia</taxon>
        <taxon>Tissierellales</taxon>
        <taxon>Tepidimicrobiaceae</taxon>
        <taxon>Tepidimicrobium</taxon>
    </lineage>
</organism>
<dbReference type="GO" id="GO:0005886">
    <property type="term" value="C:plasma membrane"/>
    <property type="evidence" value="ECO:0007669"/>
    <property type="project" value="TreeGrafter"/>
</dbReference>
<dbReference type="SUPFAM" id="SSF54184">
    <property type="entry name" value="Penicillin-binding protein 2x (pbp-2x), c-terminal domain"/>
    <property type="match status" value="2"/>
</dbReference>
<dbReference type="Pfam" id="PF03717">
    <property type="entry name" value="PBP_dimer"/>
    <property type="match status" value="1"/>
</dbReference>
<dbReference type="CDD" id="cd06577">
    <property type="entry name" value="PASTA_pknB"/>
    <property type="match status" value="1"/>
</dbReference>
<dbReference type="GO" id="GO:0071555">
    <property type="term" value="P:cell wall organization"/>
    <property type="evidence" value="ECO:0007669"/>
    <property type="project" value="TreeGrafter"/>
</dbReference>
<dbReference type="Pfam" id="PF03793">
    <property type="entry name" value="PASTA"/>
    <property type="match status" value="2"/>
</dbReference>
<keyword evidence="4" id="KW-0812">Transmembrane</keyword>
<keyword evidence="4" id="KW-1133">Transmembrane helix</keyword>
<comment type="subcellular location">
    <subcellularLocation>
        <location evidence="1">Membrane</location>
    </subcellularLocation>
</comment>
<dbReference type="InterPro" id="IPR005543">
    <property type="entry name" value="PASTA_dom"/>
</dbReference>
<dbReference type="GO" id="GO:0008658">
    <property type="term" value="F:penicillin binding"/>
    <property type="evidence" value="ECO:0007669"/>
    <property type="project" value="InterPro"/>
</dbReference>
<dbReference type="PROSITE" id="PS51178">
    <property type="entry name" value="PASTA"/>
    <property type="match status" value="2"/>
</dbReference>
<name>A0A1H2SR12_9FIRM</name>
<dbReference type="Proteomes" id="UP000198828">
    <property type="component" value="Unassembled WGS sequence"/>
</dbReference>
<keyword evidence="7" id="KW-1185">Reference proteome</keyword>
<dbReference type="Gene3D" id="3.40.710.10">
    <property type="entry name" value="DD-peptidase/beta-lactamase superfamily"/>
    <property type="match status" value="1"/>
</dbReference>
<dbReference type="InterPro" id="IPR050515">
    <property type="entry name" value="Beta-lactam/transpept"/>
</dbReference>
<dbReference type="SUPFAM" id="SSF56519">
    <property type="entry name" value="Penicillin binding protein dimerisation domain"/>
    <property type="match status" value="1"/>
</dbReference>
<evidence type="ECO:0000256" key="4">
    <source>
        <dbReference type="SAM" id="Phobius"/>
    </source>
</evidence>
<dbReference type="OrthoDB" id="9757901at2"/>
<protein>
    <submittedName>
        <fullName evidence="6">Stage V sporulation protein D (Sporulation-specific penicillin-binding protein)</fullName>
    </submittedName>
</protein>
<evidence type="ECO:0000256" key="2">
    <source>
        <dbReference type="ARBA" id="ARBA00007171"/>
    </source>
</evidence>
<proteinExistence type="inferred from homology"/>
<sequence>MAVPTNTNKKRLIFVLIVISIAAFALIIRLGYIQIARGEELKKGALEQWTKGIEIKSKRGTIFDRNGKKLAISVSSYTVWASPADIKDPDTTVKLVAEVLNMDEELVYEKITKKTSVEKIKQWISNEEAKELRNLKLQGIEIVDDNKRYYPYEDFASYILGFTDIDNYGLYGIERMYDKYLTGTPGRWVKIEDARGRQMPYGGEKVYDAEDGLNVVLTIDETIQHFAEKAAQESLMTTKAKNVSIIVMEPNTGDILAMATLPQYNPNNPREPLDEELKKQWKDLPQDELMSRWYDMWRNFAINDSYEPGSTFKLITAAAAIEENVAQINSNFYCNGFIRDIPGGILKCARWYNPHGAQTLKEGMNNSCNVVFVDLARRLGKDKFYKYIKAFGFGEKTGIDLPGEQSGIIPISTDVIREINLATLSYGHGIAVTPIQLINAVSAIVNGGNLMKPRLVSQLIDNDGNVVIENKPEVIRRVISKTTSETMLAMMGSVVTEGTGSNAYVPGYKVGGKTGTAQKIIDGRYAQGKYIGSFVAVAPVTDPKIVVLAIVDEPEGIYYGGSVAAPIAGKVIEETLSYLEVKPEYTEEEKEQFEYTVVVPDVINMKLEEAAKILSELGFKYTTESFNIIENSMVIDQFPKPGTEVTKGSIIDLYLMEEEKNDNRINMPDLIGKSREEIINILNQLGLKYELKGDGKAIKQDPSPGTDIDINYNIKVEFSSVKE</sequence>
<evidence type="ECO:0000256" key="3">
    <source>
        <dbReference type="ARBA" id="ARBA00023136"/>
    </source>
</evidence>
<dbReference type="Gene3D" id="3.90.1310.10">
    <property type="entry name" value="Penicillin-binding protein 2a (Domain 2)"/>
    <property type="match status" value="1"/>
</dbReference>
<dbReference type="InterPro" id="IPR036138">
    <property type="entry name" value="PBP_dimer_sf"/>
</dbReference>
<feature type="transmembrane region" description="Helical" evidence="4">
    <location>
        <begin position="12"/>
        <end position="32"/>
    </location>
</feature>
<dbReference type="AlphaFoldDB" id="A0A1H2SR12"/>
<dbReference type="CDD" id="cd06575">
    <property type="entry name" value="PASTA_Pbp2x-like_2"/>
    <property type="match status" value="1"/>
</dbReference>